<dbReference type="EMBL" id="JARJLG010000002">
    <property type="protein sequence ID" value="KAJ7783494.1"/>
    <property type="molecule type" value="Genomic_DNA"/>
</dbReference>
<name>A0AAD7KDJ7_9AGAR</name>
<feature type="compositionally biased region" description="Pro residues" evidence="1">
    <location>
        <begin position="367"/>
        <end position="390"/>
    </location>
</feature>
<feature type="compositionally biased region" description="Low complexity" evidence="1">
    <location>
        <begin position="206"/>
        <end position="217"/>
    </location>
</feature>
<feature type="compositionally biased region" description="Pro residues" evidence="1">
    <location>
        <begin position="15"/>
        <end position="43"/>
    </location>
</feature>
<feature type="region of interest" description="Disordered" evidence="1">
    <location>
        <begin position="204"/>
        <end position="527"/>
    </location>
</feature>
<comment type="caution">
    <text evidence="2">The sequence shown here is derived from an EMBL/GenBank/DDBJ whole genome shotgun (WGS) entry which is preliminary data.</text>
</comment>
<sequence length="799" mass="85781">MSARRRSSAAQIRPAGPPPSLPIPSLPLPALPLPESPELPRQPPRIVQDDLEDPPPPSILHARSAPEIPPEPPRDPADLSPRDQLRPEPRIPSSRRALTRALELAREAVQLDSTNEEPQAAVMAYGRSVALLSEVMERVRRGEDSTDPSSRRRNGRPRSAVAQEEEVRRLQNIHDTYADRMNILSIIYNIPPVPYSTTNEYIQMTSQSDQQQAQASSPTGSLSPTSDRSDPIPTSAAYIATYPDEHEQDPGHDRDPTTDADMFPFDPPRSGLPPMSHPYAAAQYEEPPAPAPRPRRPRNTSAAALAPPPPPPANSLPPAPGELLGAPQHPAAHRRTNSGSRLAALEEEEPVERPSRFAPEPRKAESPPLPPIPSSHPYPPVSLPKPPPSPRLITPRPRGSSFVAPRPDVPIGIINGSTNQGTIHQRRTKTSAPASSRSSSPAGSTTSASSNPVPRSAASSLPGSSNSSSVAIQGRSRSVSQPGRRPSLVNGRISPTPDQRPPLPSSAGPNGAAAVPRKTSFPSKLNPNNQLIVQTDLLPSNSLGPPIFGQLPTTPTSPLPPAPPADPLRKPYHMMNLLRNTMTSPTGGYVTRRLHVPLEVWSQGGAKLSNVSDKVRVVAILCSALEDLEAGSSEHFGAGNVSSGLALGIGSIGRKEGEAWLARLEDFSGTCDVVVANFGKKLGVGEGFVLKKTTWGNKLTRHLNTLTNGKNLDSPAAYVTGLRKLFLHAQLLDEHAKAITSQPVAPAYAALPPDIRSQADTKLKRASQFFATVVLTFVIRDLSQLLDKYAKKCEKWLAE</sequence>
<dbReference type="PANTHER" id="PTHR37327:SF1">
    <property type="entry name" value="MICROTUBULE INTERACTING AND TRANSPORT DOMAIN-CONTAINING PROTEIN"/>
    <property type="match status" value="1"/>
</dbReference>
<dbReference type="PRINTS" id="PR01217">
    <property type="entry name" value="PRICHEXTENSN"/>
</dbReference>
<evidence type="ECO:0000313" key="2">
    <source>
        <dbReference type="EMBL" id="KAJ7783494.1"/>
    </source>
</evidence>
<feature type="compositionally biased region" description="Basic and acidic residues" evidence="1">
    <location>
        <begin position="243"/>
        <end position="257"/>
    </location>
</feature>
<keyword evidence="3" id="KW-1185">Reference proteome</keyword>
<organism evidence="2 3">
    <name type="scientific">Mycena maculata</name>
    <dbReference type="NCBI Taxonomy" id="230809"/>
    <lineage>
        <taxon>Eukaryota</taxon>
        <taxon>Fungi</taxon>
        <taxon>Dikarya</taxon>
        <taxon>Basidiomycota</taxon>
        <taxon>Agaricomycotina</taxon>
        <taxon>Agaricomycetes</taxon>
        <taxon>Agaricomycetidae</taxon>
        <taxon>Agaricales</taxon>
        <taxon>Marasmiineae</taxon>
        <taxon>Mycenaceae</taxon>
        <taxon>Mycena</taxon>
    </lineage>
</organism>
<feature type="region of interest" description="Disordered" evidence="1">
    <location>
        <begin position="1"/>
        <end position="96"/>
    </location>
</feature>
<evidence type="ECO:0000313" key="3">
    <source>
        <dbReference type="Proteomes" id="UP001215280"/>
    </source>
</evidence>
<proteinExistence type="predicted"/>
<dbReference type="AlphaFoldDB" id="A0AAD7KDJ7"/>
<reference evidence="2" key="1">
    <citation type="submission" date="2023-03" db="EMBL/GenBank/DDBJ databases">
        <title>Massive genome expansion in bonnet fungi (Mycena s.s.) driven by repeated elements and novel gene families across ecological guilds.</title>
        <authorList>
            <consortium name="Lawrence Berkeley National Laboratory"/>
            <person name="Harder C.B."/>
            <person name="Miyauchi S."/>
            <person name="Viragh M."/>
            <person name="Kuo A."/>
            <person name="Thoen E."/>
            <person name="Andreopoulos B."/>
            <person name="Lu D."/>
            <person name="Skrede I."/>
            <person name="Drula E."/>
            <person name="Henrissat B."/>
            <person name="Morin E."/>
            <person name="Kohler A."/>
            <person name="Barry K."/>
            <person name="LaButti K."/>
            <person name="Morin E."/>
            <person name="Salamov A."/>
            <person name="Lipzen A."/>
            <person name="Mereny Z."/>
            <person name="Hegedus B."/>
            <person name="Baldrian P."/>
            <person name="Stursova M."/>
            <person name="Weitz H."/>
            <person name="Taylor A."/>
            <person name="Grigoriev I.V."/>
            <person name="Nagy L.G."/>
            <person name="Martin F."/>
            <person name="Kauserud H."/>
        </authorList>
    </citation>
    <scope>NUCLEOTIDE SEQUENCE</scope>
    <source>
        <strain evidence="2">CBHHK188m</strain>
    </source>
</reference>
<evidence type="ECO:0008006" key="4">
    <source>
        <dbReference type="Google" id="ProtNLM"/>
    </source>
</evidence>
<dbReference type="PANTHER" id="PTHR37327">
    <property type="entry name" value="CHROMOSOME 1, WHOLE GENOME SHOTGUN SEQUENCE"/>
    <property type="match status" value="1"/>
</dbReference>
<feature type="compositionally biased region" description="Basic and acidic residues" evidence="1">
    <location>
        <begin position="351"/>
        <end position="365"/>
    </location>
</feature>
<dbReference type="Proteomes" id="UP001215280">
    <property type="component" value="Unassembled WGS sequence"/>
</dbReference>
<feature type="region of interest" description="Disordered" evidence="1">
    <location>
        <begin position="139"/>
        <end position="165"/>
    </location>
</feature>
<protein>
    <recommendedName>
        <fullName evidence="4">MIT domain-containing protein</fullName>
    </recommendedName>
</protein>
<accession>A0AAD7KDJ7</accession>
<feature type="compositionally biased region" description="Basic and acidic residues" evidence="1">
    <location>
        <begin position="72"/>
        <end position="89"/>
    </location>
</feature>
<feature type="compositionally biased region" description="Low complexity" evidence="1">
    <location>
        <begin position="430"/>
        <end position="471"/>
    </location>
</feature>
<feature type="compositionally biased region" description="Pro residues" evidence="1">
    <location>
        <begin position="306"/>
        <end position="320"/>
    </location>
</feature>
<gene>
    <name evidence="2" type="ORF">DFH07DRAFT_188634</name>
</gene>
<evidence type="ECO:0000256" key="1">
    <source>
        <dbReference type="SAM" id="MobiDB-lite"/>
    </source>
</evidence>